<gene>
    <name evidence="2" type="ORF">DL762_004788</name>
</gene>
<feature type="region of interest" description="Disordered" evidence="1">
    <location>
        <begin position="251"/>
        <end position="280"/>
    </location>
</feature>
<dbReference type="Proteomes" id="UP000294003">
    <property type="component" value="Unassembled WGS sequence"/>
</dbReference>
<accession>A0ABY0H9T4</accession>
<sequence>MPLNDQQTLPRDSHTPSTLSTASRPQSPLYDSSSASRPPSPRTRSRSRTPLRRSRSAQPPSPPRPRYTHSHSHSHSTHPPLHFPPYPSSTPSPPPLPPPAQTSRSKHLSSSTTTDDQHRRRRRRDRRRSSSAHSSGSLTRGEKLKSSLAFLGTVAAATYLMHKAWPKVFGDEKDLKGIKGKTKEVVGGREDGERDRERDRGRNGGRGRDRDRSVIRDIVVEERFRNGRPEGRRVYDDGRLVLDEGPYDVRHRRSVDGHLGPPRHRRFEIDDDDVVAGAGR</sequence>
<feature type="compositionally biased region" description="Basic residues" evidence="1">
    <location>
        <begin position="43"/>
        <end position="55"/>
    </location>
</feature>
<evidence type="ECO:0000313" key="3">
    <source>
        <dbReference type="Proteomes" id="UP000294003"/>
    </source>
</evidence>
<proteinExistence type="predicted"/>
<feature type="compositionally biased region" description="Basic residues" evidence="1">
    <location>
        <begin position="66"/>
        <end position="76"/>
    </location>
</feature>
<feature type="compositionally biased region" description="Pro residues" evidence="1">
    <location>
        <begin position="81"/>
        <end position="100"/>
    </location>
</feature>
<comment type="caution">
    <text evidence="2">The sequence shown here is derived from an EMBL/GenBank/DDBJ whole genome shotgun (WGS) entry which is preliminary data.</text>
</comment>
<dbReference type="EMBL" id="QJNS01000117">
    <property type="protein sequence ID" value="RYO86372.1"/>
    <property type="molecule type" value="Genomic_DNA"/>
</dbReference>
<evidence type="ECO:0000256" key="1">
    <source>
        <dbReference type="SAM" id="MobiDB-lite"/>
    </source>
</evidence>
<name>A0ABY0H9T4_9PEZI</name>
<protein>
    <submittedName>
        <fullName evidence="2">Uncharacterized protein</fullName>
    </submittedName>
</protein>
<reference evidence="2 3" key="1">
    <citation type="submission" date="2018-06" db="EMBL/GenBank/DDBJ databases">
        <title>Complete Genomes of Monosporascus.</title>
        <authorList>
            <person name="Robinson A.J."/>
            <person name="Natvig D.O."/>
        </authorList>
    </citation>
    <scope>NUCLEOTIDE SEQUENCE [LARGE SCALE GENOMIC DNA]</scope>
    <source>
        <strain evidence="2 3">CBS 609.92</strain>
    </source>
</reference>
<feature type="compositionally biased region" description="Basic residues" evidence="1">
    <location>
        <begin position="119"/>
        <end position="130"/>
    </location>
</feature>
<keyword evidence="3" id="KW-1185">Reference proteome</keyword>
<feature type="region of interest" description="Disordered" evidence="1">
    <location>
        <begin position="172"/>
        <end position="212"/>
    </location>
</feature>
<feature type="compositionally biased region" description="Polar residues" evidence="1">
    <location>
        <begin position="1"/>
        <end position="31"/>
    </location>
</feature>
<evidence type="ECO:0000313" key="2">
    <source>
        <dbReference type="EMBL" id="RYO86372.1"/>
    </source>
</evidence>
<organism evidence="2 3">
    <name type="scientific">Monosporascus cannonballus</name>
    <dbReference type="NCBI Taxonomy" id="155416"/>
    <lineage>
        <taxon>Eukaryota</taxon>
        <taxon>Fungi</taxon>
        <taxon>Dikarya</taxon>
        <taxon>Ascomycota</taxon>
        <taxon>Pezizomycotina</taxon>
        <taxon>Sordariomycetes</taxon>
        <taxon>Xylariomycetidae</taxon>
        <taxon>Xylariales</taxon>
        <taxon>Xylariales incertae sedis</taxon>
        <taxon>Monosporascus</taxon>
    </lineage>
</organism>
<feature type="region of interest" description="Disordered" evidence="1">
    <location>
        <begin position="1"/>
        <end position="145"/>
    </location>
</feature>